<dbReference type="EMBL" id="JAIZAY010000167">
    <property type="protein sequence ID" value="KAJ8018850.1"/>
    <property type="molecule type" value="Genomic_DNA"/>
</dbReference>
<accession>A0A9Q0YB72</accession>
<gene>
    <name evidence="1" type="ORF">HOLleu_42935</name>
</gene>
<evidence type="ECO:0000313" key="2">
    <source>
        <dbReference type="Proteomes" id="UP001152320"/>
    </source>
</evidence>
<dbReference type="OrthoDB" id="5376140at2759"/>
<reference evidence="1" key="1">
    <citation type="submission" date="2021-10" db="EMBL/GenBank/DDBJ databases">
        <title>Tropical sea cucumber genome reveals ecological adaptation and Cuvierian tubules defense mechanism.</title>
        <authorList>
            <person name="Chen T."/>
        </authorList>
    </citation>
    <scope>NUCLEOTIDE SEQUENCE</scope>
    <source>
        <strain evidence="1">Nanhai2018</strain>
        <tissue evidence="1">Muscle</tissue>
    </source>
</reference>
<name>A0A9Q0YB72_HOLLE</name>
<proteinExistence type="predicted"/>
<sequence length="122" mass="13421">MEALKSDQSPEHAWKNLAEVTLASFIVFNRKRLGEVAKMTTSDLTKCTKGGNGVALGGLSKLEQELCKVLWRVEIIGKKGRTVPVLMTNKFKDAMDLLHQSRSKAGILEDNNCAFAMPHSCS</sequence>
<keyword evidence="2" id="KW-1185">Reference proteome</keyword>
<protein>
    <submittedName>
        <fullName evidence="1">Uncharacterized protein</fullName>
    </submittedName>
</protein>
<dbReference type="AlphaFoldDB" id="A0A9Q0YB72"/>
<dbReference type="PANTHER" id="PTHR33480">
    <property type="entry name" value="SET DOMAIN-CONTAINING PROTEIN-RELATED"/>
    <property type="match status" value="1"/>
</dbReference>
<comment type="caution">
    <text evidence="1">The sequence shown here is derived from an EMBL/GenBank/DDBJ whole genome shotgun (WGS) entry which is preliminary data.</text>
</comment>
<dbReference type="PANTHER" id="PTHR33480:SF1">
    <property type="entry name" value="TYR RECOMBINASE DOMAIN-CONTAINING PROTEIN"/>
    <property type="match status" value="1"/>
</dbReference>
<dbReference type="Proteomes" id="UP001152320">
    <property type="component" value="Unassembled WGS sequence"/>
</dbReference>
<evidence type="ECO:0000313" key="1">
    <source>
        <dbReference type="EMBL" id="KAJ8018850.1"/>
    </source>
</evidence>
<organism evidence="1 2">
    <name type="scientific">Holothuria leucospilota</name>
    <name type="common">Black long sea cucumber</name>
    <name type="synonym">Mertensiothuria leucospilota</name>
    <dbReference type="NCBI Taxonomy" id="206669"/>
    <lineage>
        <taxon>Eukaryota</taxon>
        <taxon>Metazoa</taxon>
        <taxon>Echinodermata</taxon>
        <taxon>Eleutherozoa</taxon>
        <taxon>Echinozoa</taxon>
        <taxon>Holothuroidea</taxon>
        <taxon>Aspidochirotacea</taxon>
        <taxon>Aspidochirotida</taxon>
        <taxon>Holothuriidae</taxon>
        <taxon>Holothuria</taxon>
    </lineage>
</organism>